<dbReference type="InParanoid" id="F0YKS8"/>
<evidence type="ECO:0000313" key="2">
    <source>
        <dbReference type="Proteomes" id="UP000002729"/>
    </source>
</evidence>
<reference evidence="1 2" key="1">
    <citation type="journal article" date="2011" name="Proc. Natl. Acad. Sci. U.S.A.">
        <title>Niche of harmful alga Aureococcus anophagefferens revealed through ecogenomics.</title>
        <authorList>
            <person name="Gobler C.J."/>
            <person name="Berry D.L."/>
            <person name="Dyhrman S.T."/>
            <person name="Wilhelm S.W."/>
            <person name="Salamov A."/>
            <person name="Lobanov A.V."/>
            <person name="Zhang Y."/>
            <person name="Collier J.L."/>
            <person name="Wurch L.L."/>
            <person name="Kustka A.B."/>
            <person name="Dill B.D."/>
            <person name="Shah M."/>
            <person name="VerBerkmoes N.C."/>
            <person name="Kuo A."/>
            <person name="Terry A."/>
            <person name="Pangilinan J."/>
            <person name="Lindquist E.A."/>
            <person name="Lucas S."/>
            <person name="Paulsen I.T."/>
            <person name="Hattenrath-Lehmann T.K."/>
            <person name="Talmage S.C."/>
            <person name="Walker E.A."/>
            <person name="Koch F."/>
            <person name="Burson A.M."/>
            <person name="Marcoval M.A."/>
            <person name="Tang Y.Z."/>
            <person name="Lecleir G.R."/>
            <person name="Coyne K.J."/>
            <person name="Berg G.M."/>
            <person name="Bertrand E.M."/>
            <person name="Saito M.A."/>
            <person name="Gladyshev V.N."/>
            <person name="Grigoriev I.V."/>
        </authorList>
    </citation>
    <scope>NUCLEOTIDE SEQUENCE [LARGE SCALE GENOMIC DNA]</scope>
    <source>
        <strain evidence="2">CCMP 1984</strain>
    </source>
</reference>
<dbReference type="RefSeq" id="XP_009041000.1">
    <property type="nucleotide sequence ID" value="XM_009042752.1"/>
</dbReference>
<dbReference type="KEGG" id="aaf:AURANDRAFT_67331"/>
<evidence type="ECO:0000313" key="1">
    <source>
        <dbReference type="EMBL" id="EGB04290.1"/>
    </source>
</evidence>
<name>F0YKS8_AURAN</name>
<protein>
    <submittedName>
        <fullName evidence="1">Uncharacterized protein</fullName>
    </submittedName>
</protein>
<proteinExistence type="predicted"/>
<sequence>MLIIAVADVASATSQSTFGLFVALHQPLGIAPVALRRRVRSQLIRRWVLLQEELEASTALRSGLVEVITSRGIGEILVDKGSCSWRQTAEYIYNFQKEGIHAMILHTDTRTQRARLGPHTEAILPKKSSELPYLVFCRDTARMCSIGCSILTGGRAGLKLMGNYRRNVSGESADLLDRGVVSAFHDLSSSPYSHALTLAHTKPLYDQRPILNCAETRSICRVPFWGKRATWLYTTAAFGWLFTGQFTSVLMTRLRSKETSLTSTVQESVEMWMLALNTLFRICKFNIRAIDAILCSMQPGL</sequence>
<gene>
    <name evidence="1" type="ORF">AURANDRAFT_67331</name>
</gene>
<dbReference type="EMBL" id="GL833153">
    <property type="protein sequence ID" value="EGB04290.1"/>
    <property type="molecule type" value="Genomic_DNA"/>
</dbReference>
<dbReference type="Proteomes" id="UP000002729">
    <property type="component" value="Unassembled WGS sequence"/>
</dbReference>
<accession>F0YKS8</accession>
<dbReference type="AlphaFoldDB" id="F0YKS8"/>
<dbReference type="GeneID" id="20226191"/>
<organism evidence="2">
    <name type="scientific">Aureococcus anophagefferens</name>
    <name type="common">Harmful bloom alga</name>
    <dbReference type="NCBI Taxonomy" id="44056"/>
    <lineage>
        <taxon>Eukaryota</taxon>
        <taxon>Sar</taxon>
        <taxon>Stramenopiles</taxon>
        <taxon>Ochrophyta</taxon>
        <taxon>Pelagophyceae</taxon>
        <taxon>Pelagomonadales</taxon>
        <taxon>Pelagomonadaceae</taxon>
        <taxon>Aureococcus</taxon>
    </lineage>
</organism>
<keyword evidence="2" id="KW-1185">Reference proteome</keyword>